<comment type="caution">
    <text evidence="1">The sequence shown here is derived from an EMBL/GenBank/DDBJ whole genome shotgun (WGS) entry which is preliminary data.</text>
</comment>
<protein>
    <submittedName>
        <fullName evidence="1">Uncharacterized protein</fullName>
    </submittedName>
</protein>
<proteinExistence type="predicted"/>
<gene>
    <name evidence="1" type="ORF">ATANTOWER_011327</name>
</gene>
<sequence length="117" mass="13235">MIALHQVGPGLDVCMLSCCMHSLFLGTLLSSHSPKELYNCHDFGVVGVKCRQEKGHGMDEDEDFTSKTGKHLLKTKIQYVPKTVMTQRNPLVENRAEMFLQNNQNEQQKNLANSERS</sequence>
<evidence type="ECO:0000313" key="2">
    <source>
        <dbReference type="Proteomes" id="UP001345963"/>
    </source>
</evidence>
<accession>A0ABU7B7Q9</accession>
<organism evidence="1 2">
    <name type="scientific">Ataeniobius toweri</name>
    <dbReference type="NCBI Taxonomy" id="208326"/>
    <lineage>
        <taxon>Eukaryota</taxon>
        <taxon>Metazoa</taxon>
        <taxon>Chordata</taxon>
        <taxon>Craniata</taxon>
        <taxon>Vertebrata</taxon>
        <taxon>Euteleostomi</taxon>
        <taxon>Actinopterygii</taxon>
        <taxon>Neopterygii</taxon>
        <taxon>Teleostei</taxon>
        <taxon>Neoteleostei</taxon>
        <taxon>Acanthomorphata</taxon>
        <taxon>Ovalentaria</taxon>
        <taxon>Atherinomorphae</taxon>
        <taxon>Cyprinodontiformes</taxon>
        <taxon>Goodeidae</taxon>
        <taxon>Ataeniobius</taxon>
    </lineage>
</organism>
<dbReference type="EMBL" id="JAHUTI010041801">
    <property type="protein sequence ID" value="MED6245986.1"/>
    <property type="molecule type" value="Genomic_DNA"/>
</dbReference>
<name>A0ABU7B7Q9_9TELE</name>
<reference evidence="1 2" key="1">
    <citation type="submission" date="2021-07" db="EMBL/GenBank/DDBJ databases">
        <authorList>
            <person name="Palmer J.M."/>
        </authorList>
    </citation>
    <scope>NUCLEOTIDE SEQUENCE [LARGE SCALE GENOMIC DNA]</scope>
    <source>
        <strain evidence="1 2">AT_MEX2019</strain>
        <tissue evidence="1">Muscle</tissue>
    </source>
</reference>
<evidence type="ECO:0000313" key="1">
    <source>
        <dbReference type="EMBL" id="MED6245986.1"/>
    </source>
</evidence>
<keyword evidence="2" id="KW-1185">Reference proteome</keyword>
<dbReference type="Proteomes" id="UP001345963">
    <property type="component" value="Unassembled WGS sequence"/>
</dbReference>